<reference evidence="1" key="2">
    <citation type="submission" date="2020-09" db="EMBL/GenBank/DDBJ databases">
        <authorList>
            <person name="Sun Q."/>
            <person name="Zhou Y."/>
        </authorList>
    </citation>
    <scope>NUCLEOTIDE SEQUENCE</scope>
    <source>
        <strain evidence="1">CGMCC 4.7299</strain>
    </source>
</reference>
<dbReference type="InterPro" id="IPR037175">
    <property type="entry name" value="KFase_sf"/>
</dbReference>
<keyword evidence="2" id="KW-1185">Reference proteome</keyword>
<dbReference type="Proteomes" id="UP000656042">
    <property type="component" value="Unassembled WGS sequence"/>
</dbReference>
<evidence type="ECO:0000313" key="1">
    <source>
        <dbReference type="EMBL" id="GGK79658.1"/>
    </source>
</evidence>
<dbReference type="EMBL" id="BMMX01000002">
    <property type="protein sequence ID" value="GGK79658.1"/>
    <property type="molecule type" value="Genomic_DNA"/>
</dbReference>
<name>A0A8J3FM00_9ACTN</name>
<reference evidence="1" key="1">
    <citation type="journal article" date="2014" name="Int. J. Syst. Evol. Microbiol.">
        <title>Complete genome sequence of Corynebacterium casei LMG S-19264T (=DSM 44701T), isolated from a smear-ripened cheese.</title>
        <authorList>
            <consortium name="US DOE Joint Genome Institute (JGI-PGF)"/>
            <person name="Walter F."/>
            <person name="Albersmeier A."/>
            <person name="Kalinowski J."/>
            <person name="Ruckert C."/>
        </authorList>
    </citation>
    <scope>NUCLEOTIDE SEQUENCE</scope>
    <source>
        <strain evidence="1">CGMCC 4.7299</strain>
    </source>
</reference>
<dbReference type="AlphaFoldDB" id="A0A8J3FM00"/>
<proteinExistence type="predicted"/>
<dbReference type="PANTHER" id="PTHR34861:SF10">
    <property type="entry name" value="CYCLASE"/>
    <property type="match status" value="1"/>
</dbReference>
<dbReference type="Pfam" id="PF04199">
    <property type="entry name" value="Cyclase"/>
    <property type="match status" value="1"/>
</dbReference>
<dbReference type="GO" id="GO:0004061">
    <property type="term" value="F:arylformamidase activity"/>
    <property type="evidence" value="ECO:0007669"/>
    <property type="project" value="InterPro"/>
</dbReference>
<dbReference type="PANTHER" id="PTHR34861">
    <property type="match status" value="1"/>
</dbReference>
<dbReference type="InterPro" id="IPR007325">
    <property type="entry name" value="KFase/CYL"/>
</dbReference>
<sequence>MGSRLQVRRAMLVASSIRRGHMNSTKPHEFPSNWGRWGDNDELGAVNLITDEARARGAAEARTGVTVSLARVTTPFPLTGGPLGKTSTTNTAVQTMMLFTGHAAPAMAEVLVVTTHHAEVTHLDAMGHWVAGGKVYPGVDAADSSGPAGVRHGAAEVYGDGILTRGVLLDLAPDGRLAPAHPVTGADLDAAADRAGVETLPGDAIVVRGGWDRVYGSDEPEPGLTVDAIHWIHDHGVAVYAGDIGDARPPLPGEMPGALHFLALGRLAIPLVDATEPEALAAMCRRLGRWTFQFVIAAPRIAGTTGLPVNPLAVF</sequence>
<organism evidence="1 2">
    <name type="scientific">Mangrovihabitans endophyticus</name>
    <dbReference type="NCBI Taxonomy" id="1751298"/>
    <lineage>
        <taxon>Bacteria</taxon>
        <taxon>Bacillati</taxon>
        <taxon>Actinomycetota</taxon>
        <taxon>Actinomycetes</taxon>
        <taxon>Micromonosporales</taxon>
        <taxon>Micromonosporaceae</taxon>
        <taxon>Mangrovihabitans</taxon>
    </lineage>
</organism>
<dbReference type="SUPFAM" id="SSF102198">
    <property type="entry name" value="Putative cyclase"/>
    <property type="match status" value="1"/>
</dbReference>
<dbReference type="Gene3D" id="3.50.30.50">
    <property type="entry name" value="Putative cyclase"/>
    <property type="match status" value="1"/>
</dbReference>
<evidence type="ECO:0000313" key="2">
    <source>
        <dbReference type="Proteomes" id="UP000656042"/>
    </source>
</evidence>
<protein>
    <submittedName>
        <fullName evidence="1">Cyclase</fullName>
    </submittedName>
</protein>
<comment type="caution">
    <text evidence="1">The sequence shown here is derived from an EMBL/GenBank/DDBJ whole genome shotgun (WGS) entry which is preliminary data.</text>
</comment>
<accession>A0A8J3FM00</accession>
<dbReference type="GO" id="GO:0019441">
    <property type="term" value="P:L-tryptophan catabolic process to kynurenine"/>
    <property type="evidence" value="ECO:0007669"/>
    <property type="project" value="InterPro"/>
</dbReference>
<gene>
    <name evidence="1" type="ORF">GCM10012284_12090</name>
</gene>